<gene>
    <name evidence="2" type="ORF">HLUCCA11_18460</name>
</gene>
<sequence>MVVKDILTLSISSLALVLSIYNFYVQRVRREDKLIGNLISIQKADGDWSTLAEYSICNIGDTQLVIKEVEVCGESGGKILESKVEQVPCVIKPGEIVLVNVFHRRDDFKNDYIALVEFGIFSAKGKGYRLPHPISENGKYPKNMWETFELNKEHEGF</sequence>
<organism evidence="2 3">
    <name type="scientific">Phormidesmis priestleyi Ana</name>
    <dbReference type="NCBI Taxonomy" id="1666911"/>
    <lineage>
        <taxon>Bacteria</taxon>
        <taxon>Bacillati</taxon>
        <taxon>Cyanobacteriota</taxon>
        <taxon>Cyanophyceae</taxon>
        <taxon>Leptolyngbyales</taxon>
        <taxon>Leptolyngbyaceae</taxon>
        <taxon>Phormidesmis</taxon>
    </lineage>
</organism>
<protein>
    <submittedName>
        <fullName evidence="2">Uncharacterized protein</fullName>
    </submittedName>
</protein>
<dbReference type="Proteomes" id="UP000050465">
    <property type="component" value="Unassembled WGS sequence"/>
</dbReference>
<evidence type="ECO:0000256" key="1">
    <source>
        <dbReference type="SAM" id="Phobius"/>
    </source>
</evidence>
<reference evidence="2 3" key="1">
    <citation type="submission" date="2015-09" db="EMBL/GenBank/DDBJ databases">
        <title>Identification and resolution of microdiversity through metagenomic sequencing of parallel consortia.</title>
        <authorList>
            <person name="Nelson W.C."/>
            <person name="Romine M.F."/>
            <person name="Lindemann S.R."/>
        </authorList>
    </citation>
    <scope>NUCLEOTIDE SEQUENCE [LARGE SCALE GENOMIC DNA]</scope>
    <source>
        <strain evidence="2">Ana</strain>
    </source>
</reference>
<name>A0A0P7ZKV1_9CYAN</name>
<evidence type="ECO:0000313" key="3">
    <source>
        <dbReference type="Proteomes" id="UP000050465"/>
    </source>
</evidence>
<keyword evidence="1" id="KW-0812">Transmembrane</keyword>
<dbReference type="AlphaFoldDB" id="A0A0P7ZKV1"/>
<dbReference type="EMBL" id="LJZR01000031">
    <property type="protein sequence ID" value="KPQ33510.1"/>
    <property type="molecule type" value="Genomic_DNA"/>
</dbReference>
<feature type="transmembrane region" description="Helical" evidence="1">
    <location>
        <begin position="6"/>
        <end position="25"/>
    </location>
</feature>
<comment type="caution">
    <text evidence="2">The sequence shown here is derived from an EMBL/GenBank/DDBJ whole genome shotgun (WGS) entry which is preliminary data.</text>
</comment>
<proteinExistence type="predicted"/>
<keyword evidence="1" id="KW-1133">Transmembrane helix</keyword>
<accession>A0A0P7ZKV1</accession>
<keyword evidence="1" id="KW-0472">Membrane</keyword>
<evidence type="ECO:0000313" key="2">
    <source>
        <dbReference type="EMBL" id="KPQ33510.1"/>
    </source>
</evidence>